<organism evidence="1 2">
    <name type="scientific">Lentzea flaviverrucosa</name>
    <dbReference type="NCBI Taxonomy" id="200379"/>
    <lineage>
        <taxon>Bacteria</taxon>
        <taxon>Bacillati</taxon>
        <taxon>Actinomycetota</taxon>
        <taxon>Actinomycetes</taxon>
        <taxon>Pseudonocardiales</taxon>
        <taxon>Pseudonocardiaceae</taxon>
        <taxon>Lentzea</taxon>
    </lineage>
</organism>
<gene>
    <name evidence="1" type="ORF">SAMN05216195_104371</name>
</gene>
<proteinExistence type="predicted"/>
<evidence type="ECO:0000313" key="1">
    <source>
        <dbReference type="EMBL" id="SER22941.1"/>
    </source>
</evidence>
<dbReference type="EMBL" id="FOFT01000004">
    <property type="protein sequence ID" value="SER22941.1"/>
    <property type="molecule type" value="Genomic_DNA"/>
</dbReference>
<keyword evidence="2" id="KW-1185">Reference proteome</keyword>
<sequence>MPCPRWTISARRGLIWPSVLRVDLTSVAAAVVRGEPGAFETFVNEAQGRSSDEIGGGPGVVRVGLPHRERLLAAAPADSWLYGLLMVVDLEPPLESWVETASVGPDLEPIPLFEGRRVVVLDPPPYLRSWNAGRIYPMMTPLVDVARVLPADEASPWSEKVSS</sequence>
<protein>
    <submittedName>
        <fullName evidence="1">Uncharacterized protein</fullName>
    </submittedName>
</protein>
<evidence type="ECO:0000313" key="2">
    <source>
        <dbReference type="Proteomes" id="UP000199028"/>
    </source>
</evidence>
<reference evidence="2" key="1">
    <citation type="submission" date="2016-10" db="EMBL/GenBank/DDBJ databases">
        <authorList>
            <person name="Varghese N."/>
            <person name="Submissions S."/>
        </authorList>
    </citation>
    <scope>NUCLEOTIDE SEQUENCE [LARGE SCALE GENOMIC DNA]</scope>
    <source>
        <strain evidence="2">CGMCC 4.578</strain>
    </source>
</reference>
<accession>A0A1H9MHD0</accession>
<name>A0A1H9MHD0_9PSEU</name>
<dbReference type="Proteomes" id="UP000199028">
    <property type="component" value="Unassembled WGS sequence"/>
</dbReference>
<dbReference type="AlphaFoldDB" id="A0A1H9MHD0"/>